<name>A0AAD5RI25_9PEZI</name>
<evidence type="ECO:0000256" key="2">
    <source>
        <dbReference type="SAM" id="Phobius"/>
    </source>
</evidence>
<feature type="region of interest" description="Disordered" evidence="1">
    <location>
        <begin position="554"/>
        <end position="578"/>
    </location>
</feature>
<comment type="caution">
    <text evidence="4">The sequence shown here is derived from an EMBL/GenBank/DDBJ whole genome shotgun (WGS) entry which is preliminary data.</text>
</comment>
<evidence type="ECO:0000313" key="4">
    <source>
        <dbReference type="EMBL" id="KAJ2894578.1"/>
    </source>
</evidence>
<sequence length="1376" mass="152905">MDAPNSVFLQLLSSTTWRDGFLMIAIAAAASFLIQTLYQWNKLRHIKGPFLAGLTKFWLLPKVTGPNQNLEYWKVCQQYGKIARIGPDDVIISDPAHWRRMLSKGSGYVRSDWYDGMRFDVSRDNLLSMVDDRVHNRVRRKLVPGYSGKDVDDVEPKIMTNVERLVHLIESKYITTRDSYKPMDLARKASFFTMDVISDIAFDTPYGFLDKDSDIKKYLEESEAIIPSLVITAVFPWMARALRSPIFKPLMPTPEDDKGFGVLMGLTHKVVNERWSPSAKGSEKRDMVESFKKNGLTADEAVSELGLTIIAGSDTTATAMRATLLHIITNPRVLSGLADEIKTFQPSSPITDAEAKNMPYLQAVIQEGLRMFPPIASLQSKWVPPEGDWYEGIYLPPGTKVGASFWAMMRDTSIWGDDAMMFRPERWLEVEDVEREKMELELGVLFGVGRWQCLGKTIALMELNKVFVELAPPPFNRSGRPHYFTSLLRYLLPRAVRESYRERVLSFHLDVLPRYKYSAQSRIHRFLVNRHVRRKEQTRILDIVRRSSRRLLLGPPKPPFKNARHEHHHITPKKMSVPGYGYGGSAAGGYGSDSSTRERGARRRKLAAMAGSLYNAGKAAATEIKETYNQGLSRGIDMSEGHHTNIPGAFPDVSIVVEGDEQMVLFPSYAKNHIREHKENRPEPDVMGGTGSFNDRDYWQEEWRRTQDENAVVDVDVRGWVYSPHKGPMTRRNRLLIGAARQLSSIPPPRAPATGPTSYVAAPEEASTTYESRGEQERIAREAARIERIGQGEKDAATRGDYSENPAICREEEPEFESHRNARARSGSQTPGSVPGSPILGPTRVSSIGNEFDDAELALANVNMMSRLGPFLTTPLVRIPMTMFFYNEQQSQSRTVETNDAGHFSVRASLAFVPTHVRVIANETLSSIQPIHIIDSTGVSLISDIDDTIKKSNISLGAKEIFRNTFARDLSSLTIPGVADWYNRLCSMGVHMHYCSNSPWQLFPVLATFFKLASLPDGSIHLKHYPGLLQGIFEPVAERKKPTLERILSDFPQRKFILVGDSGEADLEVYTDIALANPNRILAIFIRDVTTPEQPGFFDAAYDQNFMRRGTSSTARSKQGDLLAESAPVLPPRPVGASGHTPQKPATGNLIDFSDEPDQITPPPIPDDTKHGGAQDGKKGPPPRPAKPVALRSAPSGLAADPVGSQQSGSRGPPAPPPPRSRKPLAPHPLTQTHNARQMPSGSSGSSSASITKIVPPPPPPPRRRGTPSSVLSASPRSMAHGRAASNSDVESLDLPPASAPVPNTVRVNSGFNGNEGAGADQYNKKLVMWRTRLERAHEQLNVAGVKLYTWRRGEDVLKEAEGLVKDALRDMGLWR</sequence>
<evidence type="ECO:0000259" key="3">
    <source>
        <dbReference type="Pfam" id="PF09949"/>
    </source>
</evidence>
<feature type="compositionally biased region" description="Low complexity" evidence="1">
    <location>
        <begin position="1241"/>
        <end position="1250"/>
    </location>
</feature>
<dbReference type="GO" id="GO:0016705">
    <property type="term" value="F:oxidoreductase activity, acting on paired donors, with incorporation or reduction of molecular oxygen"/>
    <property type="evidence" value="ECO:0007669"/>
    <property type="project" value="InterPro"/>
</dbReference>
<dbReference type="PANTHER" id="PTHR28208">
    <property type="entry name" value="PHOSPHATIDATE PHOSPHATASE APP1"/>
    <property type="match status" value="1"/>
</dbReference>
<feature type="domain" description="Phosphatidate phosphatase APP1 catalytic" evidence="3">
    <location>
        <begin position="939"/>
        <end position="1088"/>
    </location>
</feature>
<dbReference type="GO" id="GO:0030479">
    <property type="term" value="C:actin cortical patch"/>
    <property type="evidence" value="ECO:0007669"/>
    <property type="project" value="TreeGrafter"/>
</dbReference>
<gene>
    <name evidence="4" type="ORF">MKZ38_007401</name>
</gene>
<protein>
    <recommendedName>
        <fullName evidence="3">Phosphatidate phosphatase APP1 catalytic domain-containing protein</fullName>
    </recommendedName>
</protein>
<dbReference type="GO" id="GO:0008195">
    <property type="term" value="F:phosphatidate phosphatase activity"/>
    <property type="evidence" value="ECO:0007669"/>
    <property type="project" value="InterPro"/>
</dbReference>
<keyword evidence="2" id="KW-1133">Transmembrane helix</keyword>
<accession>A0AAD5RI25</accession>
<feature type="compositionally biased region" description="Basic and acidic residues" evidence="1">
    <location>
        <begin position="1167"/>
        <end position="1179"/>
    </location>
</feature>
<keyword evidence="5" id="KW-1185">Reference proteome</keyword>
<feature type="compositionally biased region" description="Low complexity" evidence="1">
    <location>
        <begin position="1202"/>
        <end position="1212"/>
    </location>
</feature>
<evidence type="ECO:0000313" key="5">
    <source>
        <dbReference type="Proteomes" id="UP001201980"/>
    </source>
</evidence>
<organism evidence="4 5">
    <name type="scientific">Zalerion maritima</name>
    <dbReference type="NCBI Taxonomy" id="339359"/>
    <lineage>
        <taxon>Eukaryota</taxon>
        <taxon>Fungi</taxon>
        <taxon>Dikarya</taxon>
        <taxon>Ascomycota</taxon>
        <taxon>Pezizomycotina</taxon>
        <taxon>Sordariomycetes</taxon>
        <taxon>Lulworthiomycetidae</taxon>
        <taxon>Lulworthiales</taxon>
        <taxon>Lulworthiaceae</taxon>
        <taxon>Zalerion</taxon>
    </lineage>
</organism>
<evidence type="ECO:0000256" key="1">
    <source>
        <dbReference type="SAM" id="MobiDB-lite"/>
    </source>
</evidence>
<dbReference type="SUPFAM" id="SSF48264">
    <property type="entry name" value="Cytochrome P450"/>
    <property type="match status" value="1"/>
</dbReference>
<dbReference type="Pfam" id="PF00067">
    <property type="entry name" value="p450"/>
    <property type="match status" value="1"/>
</dbReference>
<dbReference type="PANTHER" id="PTHR28208:SF3">
    <property type="entry name" value="PHOSPHATIDATE PHOSPHATASE APP1"/>
    <property type="match status" value="1"/>
</dbReference>
<keyword evidence="2" id="KW-0812">Transmembrane</keyword>
<dbReference type="InterPro" id="IPR052935">
    <property type="entry name" value="Mg2+_PAP"/>
</dbReference>
<dbReference type="Pfam" id="PF09949">
    <property type="entry name" value="APP1_cat"/>
    <property type="match status" value="1"/>
</dbReference>
<dbReference type="GO" id="GO:0004497">
    <property type="term" value="F:monooxygenase activity"/>
    <property type="evidence" value="ECO:0007669"/>
    <property type="project" value="InterPro"/>
</dbReference>
<keyword evidence="2" id="KW-0472">Membrane</keyword>
<dbReference type="InterPro" id="IPR001128">
    <property type="entry name" value="Cyt_P450"/>
</dbReference>
<dbReference type="GO" id="GO:0020037">
    <property type="term" value="F:heme binding"/>
    <property type="evidence" value="ECO:0007669"/>
    <property type="project" value="InterPro"/>
</dbReference>
<feature type="region of interest" description="Disordered" evidence="1">
    <location>
        <begin position="746"/>
        <end position="778"/>
    </location>
</feature>
<feature type="compositionally biased region" description="Polar residues" evidence="1">
    <location>
        <begin position="1230"/>
        <end position="1240"/>
    </location>
</feature>
<dbReference type="PRINTS" id="PR00385">
    <property type="entry name" value="P450"/>
</dbReference>
<dbReference type="GO" id="GO:0005506">
    <property type="term" value="F:iron ion binding"/>
    <property type="evidence" value="ECO:0007669"/>
    <property type="project" value="InterPro"/>
</dbReference>
<feature type="transmembrane region" description="Helical" evidence="2">
    <location>
        <begin position="20"/>
        <end position="38"/>
    </location>
</feature>
<dbReference type="CDD" id="cd11060">
    <property type="entry name" value="CYP57A1-like"/>
    <property type="match status" value="1"/>
</dbReference>
<feature type="region of interest" description="Disordered" evidence="1">
    <location>
        <begin position="1126"/>
        <end position="1304"/>
    </location>
</feature>
<dbReference type="InterPro" id="IPR036396">
    <property type="entry name" value="Cyt_P450_sf"/>
</dbReference>
<dbReference type="Proteomes" id="UP001201980">
    <property type="component" value="Unassembled WGS sequence"/>
</dbReference>
<dbReference type="InterPro" id="IPR019236">
    <property type="entry name" value="APP1_cat"/>
</dbReference>
<feature type="region of interest" description="Disordered" evidence="1">
    <location>
        <begin position="808"/>
        <end position="842"/>
    </location>
</feature>
<feature type="compositionally biased region" description="Polar residues" evidence="1">
    <location>
        <begin position="1267"/>
        <end position="1276"/>
    </location>
</feature>
<dbReference type="Gene3D" id="1.10.630.10">
    <property type="entry name" value="Cytochrome P450"/>
    <property type="match status" value="1"/>
</dbReference>
<dbReference type="EMBL" id="JAKWBI020000478">
    <property type="protein sequence ID" value="KAJ2894578.1"/>
    <property type="molecule type" value="Genomic_DNA"/>
</dbReference>
<feature type="compositionally biased region" description="Basic residues" evidence="1">
    <location>
        <begin position="562"/>
        <end position="572"/>
    </location>
</feature>
<reference evidence="4" key="1">
    <citation type="submission" date="2022-07" db="EMBL/GenBank/DDBJ databases">
        <title>Draft genome sequence of Zalerion maritima ATCC 34329, a (micro)plastics degrading marine fungus.</title>
        <authorList>
            <person name="Paco A."/>
            <person name="Goncalves M.F.M."/>
            <person name="Rocha-Santos T.A.P."/>
            <person name="Alves A."/>
        </authorList>
    </citation>
    <scope>NUCLEOTIDE SEQUENCE</scope>
    <source>
        <strain evidence="4">ATCC 34329</strain>
    </source>
</reference>
<proteinExistence type="predicted"/>